<evidence type="ECO:0000313" key="1">
    <source>
        <dbReference type="EMBL" id="OAN38639.1"/>
    </source>
</evidence>
<gene>
    <name evidence="1" type="ORF">A4X20_04870</name>
</gene>
<dbReference type="EMBL" id="LWCS01000021">
    <property type="protein sequence ID" value="OAN38639.1"/>
    <property type="molecule type" value="Genomic_DNA"/>
</dbReference>
<dbReference type="eggNOG" id="ENOG50349ST">
    <property type="taxonomic scope" value="Bacteria"/>
</dbReference>
<organism evidence="1 2">
    <name type="scientific">Mycolicibacterium iranicum</name>
    <name type="common">Mycobacterium iranicum</name>
    <dbReference type="NCBI Taxonomy" id="912594"/>
    <lineage>
        <taxon>Bacteria</taxon>
        <taxon>Bacillati</taxon>
        <taxon>Actinomycetota</taxon>
        <taxon>Actinomycetes</taxon>
        <taxon>Mycobacteriales</taxon>
        <taxon>Mycobacteriaceae</taxon>
        <taxon>Mycolicibacterium</taxon>
    </lineage>
</organism>
<protein>
    <submittedName>
        <fullName evidence="1">Uncharacterized protein</fullName>
    </submittedName>
</protein>
<dbReference type="STRING" id="912594.AWC12_29320"/>
<accession>A0A178LY91</accession>
<proteinExistence type="predicted"/>
<comment type="caution">
    <text evidence="1">The sequence shown here is derived from an EMBL/GenBank/DDBJ whole genome shotgun (WGS) entry which is preliminary data.</text>
</comment>
<reference evidence="1 2" key="1">
    <citation type="submission" date="2016-04" db="EMBL/GenBank/DDBJ databases">
        <title>Draft Genome Sequences of Staphylococcus capitis Strain H36, S. capitis Strain H65, S. cohnii Strain H62, S. hominis Strain H69, Mycobacterium iranicum Strain H39, Plantibacter sp. Strain H53, Pseudomonas oryzihabitans Strain H72, and Microbacterium sp. Strain H83, isolated from residential settings.</title>
        <authorList>
            <person name="Lymperopoulou D."/>
            <person name="Adams R.I."/>
            <person name="Lindow S."/>
            <person name="Coil D.A."/>
            <person name="Jospin G."/>
            <person name="Eisen J.A."/>
        </authorList>
    </citation>
    <scope>NUCLEOTIDE SEQUENCE [LARGE SCALE GENOMIC DNA]</scope>
    <source>
        <strain evidence="1 2">H39</strain>
    </source>
</reference>
<dbReference type="RefSeq" id="WP_064281796.1">
    <property type="nucleotide sequence ID" value="NZ_LWCS01000021.1"/>
</dbReference>
<dbReference type="Proteomes" id="UP000078396">
    <property type="component" value="Unassembled WGS sequence"/>
</dbReference>
<dbReference type="OrthoDB" id="4545496at2"/>
<name>A0A178LY91_MYCIR</name>
<evidence type="ECO:0000313" key="2">
    <source>
        <dbReference type="Proteomes" id="UP000078396"/>
    </source>
</evidence>
<sequence length="158" mass="16667">MRTAVVRVGVDLAGELTADQLATGMAELARLATEAGVALIDNKLPTLPPRRREVELLMRGLDPAALQSTAAALCARAFPTEPVLGVLTFVSHGTDEDAEGVLAGFGLTGVIDRVAGDEGWDIITVTLRRADLARIPESRIHTALEASTNCEVRIVAVD</sequence>
<dbReference type="AlphaFoldDB" id="A0A178LY91"/>